<gene>
    <name evidence="7" type="ORF">NOG11_01665</name>
</gene>
<dbReference type="GO" id="GO:0004674">
    <property type="term" value="F:protein serine/threonine kinase activity"/>
    <property type="evidence" value="ECO:0007669"/>
    <property type="project" value="UniProtKB-KW"/>
</dbReference>
<keyword evidence="4 5" id="KW-0067">ATP-binding</keyword>
<dbReference type="InterPro" id="IPR017441">
    <property type="entry name" value="Protein_kinase_ATP_BS"/>
</dbReference>
<sequence>MTSKEEEQRLLALLDEAYAVPSEERAAFVRSRTEDDPALRKRALHLLSVESADLATGGALDRFAESQEAPPPPRIGPWVLGEVVGRGGMGAVYRAERDDGAFEQTVAIKLARRRDTGGRLSARLKDELRTLAGLNHPHIAQVFDGGETEDGRPYIVMELVEGSPLHEARSKMNTEARLDAFTDILRAVAYAHSLGVAHRDISPGNVLFRPDGVVKLIDFGISQSLGTDDARLSRARTEGFTAPERMEGEPGGTAADIYSLGRLLSYLAADIDVPRRGDLDAVAAKASAPDPAARYQSVEAMAEDLRRYRQGFPVSTRSGFLTAAARFGGRHPFGTAASLLAVVALVGGTLTASILAVRAQEAETEAVARFDALRGLAARVLFDLDEAIYGIEGTDEARRLTAGIGQEYLEQLEADPRADDMLSLDVARGQVKLAQMVSDTNVFPDATAEAGLPLRRAAGERLERLALAYPDDPAVAATRAWLLRPKIYEELLDNQDPETAAETARLAIGLMETAAAYFPEEHYVHPQRLSLMSDLATALSMGGKNDDAIELMKQGIEEAEELGDAATRGRAYTTAANFRRRIARALANEARWGEADEVLTRSLDDLDRADDVEAPLSGFNLRSRSLAHWQRAYVRYKDGRHGEALEDYAASRRYSGHRLAIDPDSQDAAYQDFLAMRETALPLAALGRFEEAAAAQAEGAAYFLAQLEERPDDPRLYRAMLVQRTEEVEVFKAWGRDEERCERAEDALAWVARLEEADAIQPSDMAAKEAMEDAAAGCS</sequence>
<evidence type="ECO:0000256" key="1">
    <source>
        <dbReference type="ARBA" id="ARBA00022679"/>
    </source>
</evidence>
<evidence type="ECO:0000256" key="4">
    <source>
        <dbReference type="ARBA" id="ARBA00022840"/>
    </source>
</evidence>
<dbReference type="Gene3D" id="1.10.510.10">
    <property type="entry name" value="Transferase(Phosphotransferase) domain 1"/>
    <property type="match status" value="1"/>
</dbReference>
<organism evidence="7 8">
    <name type="scientific">Parvularcula maris</name>
    <dbReference type="NCBI Taxonomy" id="2965077"/>
    <lineage>
        <taxon>Bacteria</taxon>
        <taxon>Pseudomonadati</taxon>
        <taxon>Pseudomonadota</taxon>
        <taxon>Alphaproteobacteria</taxon>
        <taxon>Parvularculales</taxon>
        <taxon>Parvularculaceae</taxon>
        <taxon>Parvularcula</taxon>
    </lineage>
</organism>
<evidence type="ECO:0000259" key="6">
    <source>
        <dbReference type="PROSITE" id="PS50011"/>
    </source>
</evidence>
<keyword evidence="7" id="KW-0723">Serine/threonine-protein kinase</keyword>
<dbReference type="PANTHER" id="PTHR43289:SF6">
    <property type="entry name" value="SERINE_THREONINE-PROTEIN KINASE NEKL-3"/>
    <property type="match status" value="1"/>
</dbReference>
<accession>A0A9X2L6S1</accession>
<dbReference type="PANTHER" id="PTHR43289">
    <property type="entry name" value="MITOGEN-ACTIVATED PROTEIN KINASE KINASE KINASE 20-RELATED"/>
    <property type="match status" value="1"/>
</dbReference>
<dbReference type="Pfam" id="PF00069">
    <property type="entry name" value="Pkinase"/>
    <property type="match status" value="1"/>
</dbReference>
<evidence type="ECO:0000256" key="5">
    <source>
        <dbReference type="PROSITE-ProRule" id="PRU10141"/>
    </source>
</evidence>
<keyword evidence="2 5" id="KW-0547">Nucleotide-binding</keyword>
<evidence type="ECO:0000313" key="7">
    <source>
        <dbReference type="EMBL" id="MCQ8184085.1"/>
    </source>
</evidence>
<feature type="binding site" evidence="5">
    <location>
        <position position="109"/>
    </location>
    <ligand>
        <name>ATP</name>
        <dbReference type="ChEBI" id="CHEBI:30616"/>
    </ligand>
</feature>
<evidence type="ECO:0000256" key="3">
    <source>
        <dbReference type="ARBA" id="ARBA00022777"/>
    </source>
</evidence>
<dbReference type="Gene3D" id="1.25.40.10">
    <property type="entry name" value="Tetratricopeptide repeat domain"/>
    <property type="match status" value="1"/>
</dbReference>
<dbReference type="Proteomes" id="UP001142610">
    <property type="component" value="Unassembled WGS sequence"/>
</dbReference>
<dbReference type="InterPro" id="IPR011990">
    <property type="entry name" value="TPR-like_helical_dom_sf"/>
</dbReference>
<keyword evidence="1" id="KW-0808">Transferase</keyword>
<keyword evidence="8" id="KW-1185">Reference proteome</keyword>
<dbReference type="PROSITE" id="PS50011">
    <property type="entry name" value="PROTEIN_KINASE_DOM"/>
    <property type="match status" value="1"/>
</dbReference>
<dbReference type="AlphaFoldDB" id="A0A9X2L6S1"/>
<dbReference type="EMBL" id="JANIBC010000001">
    <property type="protein sequence ID" value="MCQ8184085.1"/>
    <property type="molecule type" value="Genomic_DNA"/>
</dbReference>
<evidence type="ECO:0000256" key="2">
    <source>
        <dbReference type="ARBA" id="ARBA00022741"/>
    </source>
</evidence>
<reference evidence="7" key="1">
    <citation type="submission" date="2022-07" db="EMBL/GenBank/DDBJ databases">
        <title>Parvularcula maris sp. nov., an algicidal bacterium isolated from seawater.</title>
        <authorList>
            <person name="Li F."/>
        </authorList>
    </citation>
    <scope>NUCLEOTIDE SEQUENCE</scope>
    <source>
        <strain evidence="7">BGMRC 0090</strain>
    </source>
</reference>
<dbReference type="RefSeq" id="WP_256617892.1">
    <property type="nucleotide sequence ID" value="NZ_JANIBC010000001.1"/>
</dbReference>
<evidence type="ECO:0000313" key="8">
    <source>
        <dbReference type="Proteomes" id="UP001142610"/>
    </source>
</evidence>
<dbReference type="SUPFAM" id="SSF56112">
    <property type="entry name" value="Protein kinase-like (PK-like)"/>
    <property type="match status" value="1"/>
</dbReference>
<dbReference type="InterPro" id="IPR011009">
    <property type="entry name" value="Kinase-like_dom_sf"/>
</dbReference>
<dbReference type="PROSITE" id="PS00107">
    <property type="entry name" value="PROTEIN_KINASE_ATP"/>
    <property type="match status" value="1"/>
</dbReference>
<dbReference type="GO" id="GO:0005524">
    <property type="term" value="F:ATP binding"/>
    <property type="evidence" value="ECO:0007669"/>
    <property type="project" value="UniProtKB-UniRule"/>
</dbReference>
<dbReference type="CDD" id="cd14014">
    <property type="entry name" value="STKc_PknB_like"/>
    <property type="match status" value="1"/>
</dbReference>
<name>A0A9X2L6S1_9PROT</name>
<proteinExistence type="predicted"/>
<dbReference type="SUPFAM" id="SSF48452">
    <property type="entry name" value="TPR-like"/>
    <property type="match status" value="1"/>
</dbReference>
<keyword evidence="3 7" id="KW-0418">Kinase</keyword>
<dbReference type="Gene3D" id="3.30.200.20">
    <property type="entry name" value="Phosphorylase Kinase, domain 1"/>
    <property type="match status" value="1"/>
</dbReference>
<feature type="domain" description="Protein kinase" evidence="6">
    <location>
        <begin position="78"/>
        <end position="334"/>
    </location>
</feature>
<comment type="caution">
    <text evidence="7">The sequence shown here is derived from an EMBL/GenBank/DDBJ whole genome shotgun (WGS) entry which is preliminary data.</text>
</comment>
<dbReference type="InterPro" id="IPR000719">
    <property type="entry name" value="Prot_kinase_dom"/>
</dbReference>
<protein>
    <submittedName>
        <fullName evidence="7">Serine/threonine protein kinase</fullName>
    </submittedName>
</protein>